<dbReference type="Pfam" id="PF00557">
    <property type="entry name" value="Peptidase_M24"/>
    <property type="match status" value="1"/>
</dbReference>
<protein>
    <submittedName>
        <fullName evidence="2">Peptidase M24, structural domain-containing protein</fullName>
    </submittedName>
</protein>
<dbReference type="InterPro" id="IPR000994">
    <property type="entry name" value="Pept_M24"/>
</dbReference>
<comment type="caution">
    <text evidence="2">The sequence shown here is derived from an EMBL/GenBank/DDBJ whole genome shotgun (WGS) entry which is preliminary data.</text>
</comment>
<gene>
    <name evidence="2" type="ORF">BGW36DRAFT_370698</name>
</gene>
<dbReference type="PANTHER" id="PTHR46112">
    <property type="entry name" value="AMINOPEPTIDASE"/>
    <property type="match status" value="1"/>
</dbReference>
<dbReference type="EMBL" id="JAJTJA010000002">
    <property type="protein sequence ID" value="KAH8704144.1"/>
    <property type="molecule type" value="Genomic_DNA"/>
</dbReference>
<dbReference type="Proteomes" id="UP001201262">
    <property type="component" value="Unassembled WGS sequence"/>
</dbReference>
<dbReference type="InterPro" id="IPR050659">
    <property type="entry name" value="Peptidase_M24B"/>
</dbReference>
<evidence type="ECO:0000259" key="1">
    <source>
        <dbReference type="Pfam" id="PF00557"/>
    </source>
</evidence>
<evidence type="ECO:0000313" key="2">
    <source>
        <dbReference type="EMBL" id="KAH8704144.1"/>
    </source>
</evidence>
<reference evidence="2" key="1">
    <citation type="submission" date="2021-12" db="EMBL/GenBank/DDBJ databases">
        <title>Convergent genome expansion in fungi linked to evolution of root-endophyte symbiosis.</title>
        <authorList>
            <consortium name="DOE Joint Genome Institute"/>
            <person name="Ke Y.-H."/>
            <person name="Bonito G."/>
            <person name="Liao H.-L."/>
            <person name="Looney B."/>
            <person name="Rojas-Flechas A."/>
            <person name="Nash J."/>
            <person name="Hameed K."/>
            <person name="Schadt C."/>
            <person name="Martin F."/>
            <person name="Crous P.W."/>
            <person name="Miettinen O."/>
            <person name="Magnuson J.K."/>
            <person name="Labbe J."/>
            <person name="Jacobson D."/>
            <person name="Doktycz M.J."/>
            <person name="Veneault-Fourrey C."/>
            <person name="Kuo A."/>
            <person name="Mondo S."/>
            <person name="Calhoun S."/>
            <person name="Riley R."/>
            <person name="Ohm R."/>
            <person name="LaButti K."/>
            <person name="Andreopoulos B."/>
            <person name="Pangilinan J."/>
            <person name="Nolan M."/>
            <person name="Tritt A."/>
            <person name="Clum A."/>
            <person name="Lipzen A."/>
            <person name="Daum C."/>
            <person name="Barry K."/>
            <person name="Grigoriev I.V."/>
            <person name="Vilgalys R."/>
        </authorList>
    </citation>
    <scope>NUCLEOTIDE SEQUENCE</scope>
    <source>
        <strain evidence="2">PMI_201</strain>
    </source>
</reference>
<dbReference type="RefSeq" id="XP_046077162.1">
    <property type="nucleotide sequence ID" value="XM_046215276.1"/>
</dbReference>
<keyword evidence="3" id="KW-1185">Reference proteome</keyword>
<feature type="domain" description="Peptidase M24" evidence="1">
    <location>
        <begin position="265"/>
        <end position="478"/>
    </location>
</feature>
<dbReference type="InterPro" id="IPR029149">
    <property type="entry name" value="Creatin/AminoP/Spt16_N"/>
</dbReference>
<name>A0AAD4L0T5_9EURO</name>
<dbReference type="AlphaFoldDB" id="A0AAD4L0T5"/>
<proteinExistence type="predicted"/>
<dbReference type="InterPro" id="IPR036005">
    <property type="entry name" value="Creatinase/aminopeptidase-like"/>
</dbReference>
<organism evidence="2 3">
    <name type="scientific">Talaromyces proteolyticus</name>
    <dbReference type="NCBI Taxonomy" id="1131652"/>
    <lineage>
        <taxon>Eukaryota</taxon>
        <taxon>Fungi</taxon>
        <taxon>Dikarya</taxon>
        <taxon>Ascomycota</taxon>
        <taxon>Pezizomycotina</taxon>
        <taxon>Eurotiomycetes</taxon>
        <taxon>Eurotiomycetidae</taxon>
        <taxon>Eurotiales</taxon>
        <taxon>Trichocomaceae</taxon>
        <taxon>Talaromyces</taxon>
        <taxon>Talaromyces sect. Bacilispori</taxon>
    </lineage>
</organism>
<dbReference type="Gene3D" id="3.40.350.10">
    <property type="entry name" value="Creatinase/prolidase N-terminal domain"/>
    <property type="match status" value="1"/>
</dbReference>
<dbReference type="SUPFAM" id="SSF55920">
    <property type="entry name" value="Creatinase/aminopeptidase"/>
    <property type="match status" value="1"/>
</dbReference>
<dbReference type="Gene3D" id="3.90.230.10">
    <property type="entry name" value="Creatinase/methionine aminopeptidase superfamily"/>
    <property type="match status" value="1"/>
</dbReference>
<dbReference type="SUPFAM" id="SSF53092">
    <property type="entry name" value="Creatinase/prolidase N-terminal domain"/>
    <property type="match status" value="1"/>
</dbReference>
<sequence>MWLTSHASYLTMLEKYGSLELQSPRRSQGSGKYFLKKIEQAALLLLGFFSYHHFSYYLTNDAEHSPLQLTSAFEQFQECSIQNFQDTGLYFLDSAIPIALDDYEERRNRLAQALIADAVDAFVIEPGYTFKYYANVSQREWEVWEPEERPFLMVIQPDRLASGEIIAKTSFLCPSFEAERARLLNMPFSEPAEIIPWEEHWNPYITLKHSDIFSALNHTPRLMVDEEMRDFIQRGLGSAGFDITGLGGEAERVRQIKTAKEVGILRAVNTGTVEAVRQMRKCLYPGLMENEVAEALDNTLRSAGLDPFFDIVLFDENAANPHGGTNGSKVLEPETFVLIDVGAHLFGYSSDICRTFFPPFLEKPANGTLPPASIQEKLKIWDIVFEAQTQSSHQFLVNSTAAGVDIAARKVISDAGYGDAFTHRVGHGIGIKAHESPYLNKGNQQTLLKAGMAFTSEPGIYLVDMFGVRHEDIYLVREEGEPELLSGRRAAGPWDP</sequence>
<evidence type="ECO:0000313" key="3">
    <source>
        <dbReference type="Proteomes" id="UP001201262"/>
    </source>
</evidence>
<accession>A0AAD4L0T5</accession>
<dbReference type="PANTHER" id="PTHR46112:SF2">
    <property type="entry name" value="XAA-PRO AMINOPEPTIDASE P-RELATED"/>
    <property type="match status" value="1"/>
</dbReference>
<dbReference type="GeneID" id="70245563"/>